<gene>
    <name evidence="7 12" type="primary">murE</name>
    <name evidence="12" type="ORF">BVG79_01580</name>
</gene>
<keyword evidence="7" id="KW-0547">Nucleotide-binding</keyword>
<dbReference type="Gene3D" id="3.40.1390.10">
    <property type="entry name" value="MurE/MurF, N-terminal domain"/>
    <property type="match status" value="1"/>
</dbReference>
<dbReference type="NCBIfam" id="NF001126">
    <property type="entry name" value="PRK00139.1-4"/>
    <property type="match status" value="1"/>
</dbReference>
<dbReference type="GO" id="GO:0005524">
    <property type="term" value="F:ATP binding"/>
    <property type="evidence" value="ECO:0007669"/>
    <property type="project" value="UniProtKB-UniRule"/>
</dbReference>
<keyword evidence="2 7" id="KW-0132">Cell division</keyword>
<feature type="short sequence motif" description="Meso-diaminopimelate recognition motif" evidence="7">
    <location>
        <begin position="417"/>
        <end position="420"/>
    </location>
</feature>
<dbReference type="InterPro" id="IPR036615">
    <property type="entry name" value="Mur_ligase_C_dom_sf"/>
</dbReference>
<feature type="binding site" evidence="7">
    <location>
        <position position="196"/>
    </location>
    <ligand>
        <name>UDP-N-acetyl-alpha-D-muramoyl-L-alanyl-D-glutamate</name>
        <dbReference type="ChEBI" id="CHEBI:83900"/>
    </ligand>
</feature>
<keyword evidence="4 7" id="KW-0573">Peptidoglycan synthesis</keyword>
<keyword evidence="7 12" id="KW-0436">Ligase</keyword>
<dbReference type="Gene3D" id="3.90.190.20">
    <property type="entry name" value="Mur ligase, C-terminal domain"/>
    <property type="match status" value="1"/>
</dbReference>
<dbReference type="EC" id="6.3.2.13" evidence="7"/>
<reference evidence="12 13" key="1">
    <citation type="submission" date="2017-02" db="EMBL/GenBank/DDBJ databases">
        <title>Ketogulonicigenium robustum SPU B003 Genome sequencing and assembly.</title>
        <authorList>
            <person name="Li Y."/>
            <person name="Liu L."/>
            <person name="Wang C."/>
            <person name="Zhang M."/>
            <person name="Zhang T."/>
            <person name="Zhang Y."/>
        </authorList>
    </citation>
    <scope>NUCLEOTIDE SEQUENCE [LARGE SCALE GENOMIC DNA]</scope>
    <source>
        <strain evidence="12 13">SPU_B003</strain>
    </source>
</reference>
<dbReference type="OrthoDB" id="9800958at2"/>
<dbReference type="GO" id="GO:0008360">
    <property type="term" value="P:regulation of cell shape"/>
    <property type="evidence" value="ECO:0007669"/>
    <property type="project" value="UniProtKB-KW"/>
</dbReference>
<evidence type="ECO:0000313" key="12">
    <source>
        <dbReference type="EMBL" id="ARO14924.1"/>
    </source>
</evidence>
<dbReference type="EMBL" id="CP019937">
    <property type="protein sequence ID" value="ARO14924.1"/>
    <property type="molecule type" value="Genomic_DNA"/>
</dbReference>
<dbReference type="InterPro" id="IPR035911">
    <property type="entry name" value="MurE/MurF_N"/>
</dbReference>
<protein>
    <recommendedName>
        <fullName evidence="7">UDP-N-acetylmuramoyl-L-alanyl-D-glutamate--2,6-diaminopimelate ligase</fullName>
        <ecNumber evidence="7">6.3.2.13</ecNumber>
    </recommendedName>
    <alternativeName>
        <fullName evidence="7">Meso-A2pm-adding enzyme</fullName>
    </alternativeName>
    <alternativeName>
        <fullName evidence="7">Meso-diaminopimelate-adding enzyme</fullName>
    </alternativeName>
    <alternativeName>
        <fullName evidence="7">UDP-MurNAc-L-Ala-D-Glu:meso-diaminopimelate ligase</fullName>
    </alternativeName>
    <alternativeName>
        <fullName evidence="7">UDP-MurNAc-tripeptide synthetase</fullName>
    </alternativeName>
    <alternativeName>
        <fullName evidence="7">UDP-N-acetylmuramyl-tripeptide synthetase</fullName>
    </alternativeName>
</protein>
<dbReference type="Pfam" id="PF01225">
    <property type="entry name" value="Mur_ligase"/>
    <property type="match status" value="1"/>
</dbReference>
<feature type="domain" description="Mur ligase central" evidence="11">
    <location>
        <begin position="118"/>
        <end position="320"/>
    </location>
</feature>
<feature type="domain" description="Mur ligase C-terminal" evidence="10">
    <location>
        <begin position="343"/>
        <end position="473"/>
    </location>
</feature>
<dbReference type="SUPFAM" id="SSF53244">
    <property type="entry name" value="MurD-like peptide ligases, peptide-binding domain"/>
    <property type="match status" value="1"/>
</dbReference>
<feature type="binding site" evidence="7">
    <location>
        <begin position="417"/>
        <end position="420"/>
    </location>
    <ligand>
        <name>meso-2,6-diaminopimelate</name>
        <dbReference type="ChEBI" id="CHEBI:57791"/>
    </ligand>
</feature>
<dbReference type="Pfam" id="PF02875">
    <property type="entry name" value="Mur_ligase_C"/>
    <property type="match status" value="1"/>
</dbReference>
<dbReference type="KEGG" id="kro:BVG79_01580"/>
<name>A0A1W6P0F1_9RHOB</name>
<dbReference type="PANTHER" id="PTHR23135:SF4">
    <property type="entry name" value="UDP-N-ACETYLMURAMOYL-L-ALANYL-D-GLUTAMATE--2,6-DIAMINOPIMELATE LIGASE MURE HOMOLOG, CHLOROPLASTIC"/>
    <property type="match status" value="1"/>
</dbReference>
<comment type="caution">
    <text evidence="7">Lacks conserved residue(s) required for the propagation of feature annotation.</text>
</comment>
<evidence type="ECO:0000259" key="10">
    <source>
        <dbReference type="Pfam" id="PF02875"/>
    </source>
</evidence>
<comment type="similarity">
    <text evidence="1 7">Belongs to the MurCDEF family. MurE subfamily.</text>
</comment>
<keyword evidence="6 7" id="KW-0961">Cell wall biogenesis/degradation</keyword>
<feature type="binding site" evidence="7">
    <location>
        <position position="194"/>
    </location>
    <ligand>
        <name>UDP-N-acetyl-alpha-D-muramoyl-L-alanyl-D-glutamate</name>
        <dbReference type="ChEBI" id="CHEBI:83900"/>
    </ligand>
</feature>
<dbReference type="GO" id="GO:0000287">
    <property type="term" value="F:magnesium ion binding"/>
    <property type="evidence" value="ECO:0007669"/>
    <property type="project" value="UniProtKB-UniRule"/>
</dbReference>
<feature type="binding site" evidence="7">
    <location>
        <position position="188"/>
    </location>
    <ligand>
        <name>UDP-N-acetyl-alpha-D-muramoyl-L-alanyl-D-glutamate</name>
        <dbReference type="ChEBI" id="CHEBI:83900"/>
    </ligand>
</feature>
<feature type="binding site" evidence="7">
    <location>
        <position position="35"/>
    </location>
    <ligand>
        <name>UDP-N-acetyl-alpha-D-muramoyl-L-alanyl-D-glutamate</name>
        <dbReference type="ChEBI" id="CHEBI:83900"/>
    </ligand>
</feature>
<comment type="subcellular location">
    <subcellularLocation>
        <location evidence="7 8">Cytoplasm</location>
    </subcellularLocation>
</comment>
<feature type="domain" description="Mur ligase N-terminal catalytic" evidence="9">
    <location>
        <begin position="28"/>
        <end position="101"/>
    </location>
</feature>
<evidence type="ECO:0000256" key="7">
    <source>
        <dbReference type="HAMAP-Rule" id="MF_00208"/>
    </source>
</evidence>
<organism evidence="12 13">
    <name type="scientific">Ketogulonicigenium robustum</name>
    <dbReference type="NCBI Taxonomy" id="92947"/>
    <lineage>
        <taxon>Bacteria</taxon>
        <taxon>Pseudomonadati</taxon>
        <taxon>Pseudomonadota</taxon>
        <taxon>Alphaproteobacteria</taxon>
        <taxon>Rhodobacterales</taxon>
        <taxon>Roseobacteraceae</taxon>
        <taxon>Ketogulonicigenium</taxon>
    </lineage>
</organism>
<dbReference type="InterPro" id="IPR005761">
    <property type="entry name" value="UDP-N-AcMur-Glu-dNH2Pim_ligase"/>
</dbReference>
<dbReference type="GO" id="GO:0051301">
    <property type="term" value="P:cell division"/>
    <property type="evidence" value="ECO:0007669"/>
    <property type="project" value="UniProtKB-KW"/>
</dbReference>
<dbReference type="GO" id="GO:0009252">
    <property type="term" value="P:peptidoglycan biosynthetic process"/>
    <property type="evidence" value="ECO:0007669"/>
    <property type="project" value="UniProtKB-UniRule"/>
</dbReference>
<dbReference type="SUPFAM" id="SSF53623">
    <property type="entry name" value="MurD-like peptide ligases, catalytic domain"/>
    <property type="match status" value="1"/>
</dbReference>
<dbReference type="AlphaFoldDB" id="A0A1W6P0F1"/>
<dbReference type="RefSeq" id="WP_085786390.1">
    <property type="nucleotide sequence ID" value="NZ_CP019937.1"/>
</dbReference>
<keyword evidence="5 7" id="KW-0131">Cell cycle</keyword>
<sequence>MAEVQNTKSLAELGLHGAAGPQGAALRVSGIAIDSRQLRQGMLFAALPGTAAHGASYAERAVTLGATAILTDPEGAALIGDTLAGQNVTLVVTKDARAALAGAAALWFGPQPPMVVAVTGTNGKTSVTSFARQIWQRLGHHAINIGTTGVDGDWHYPLKHTTPDALTLQHVLAAAAADGVTHVAMEASSHGIEQRRLEGVMLAAAGFTNFSQDHLDYHKTFDAYFEAKAGLFTRLLPEDGVAVINIDDPKGAELAGTAEQRGQEVIGVGHTMGARLQLLGQRFDATGQDIRFSWQGTIYQQRLDLIGGFQADNVLLAAGLVIASGEDEEDVFAALPYLTTVRGRMQLAARRANGASVFVDFAHTPDAVSTVLQAIRPHVMGRIIAIVGAGGDRDRTKRPLMGAAAAQLADMVIVTDDNPRTEDPASIRAAVMEGAIAAGGSAYTVEIGDRAEAILRGVDALQAGDALIICGKGHESGQIVGQDVLPFDDVEQASIAVAALEGLI</sequence>
<evidence type="ECO:0000259" key="11">
    <source>
        <dbReference type="Pfam" id="PF08245"/>
    </source>
</evidence>
<dbReference type="GO" id="GO:0071555">
    <property type="term" value="P:cell wall organization"/>
    <property type="evidence" value="ECO:0007669"/>
    <property type="project" value="UniProtKB-KW"/>
</dbReference>
<comment type="pathway">
    <text evidence="7 8">Cell wall biogenesis; peptidoglycan biosynthesis.</text>
</comment>
<dbReference type="PANTHER" id="PTHR23135">
    <property type="entry name" value="MUR LIGASE FAMILY MEMBER"/>
    <property type="match status" value="1"/>
</dbReference>
<dbReference type="InterPro" id="IPR036565">
    <property type="entry name" value="Mur-like_cat_sf"/>
</dbReference>
<dbReference type="InterPro" id="IPR013221">
    <property type="entry name" value="Mur_ligase_cen"/>
</dbReference>
<keyword evidence="7" id="KW-0963">Cytoplasm</keyword>
<dbReference type="GO" id="GO:0008765">
    <property type="term" value="F:UDP-N-acetylmuramoylalanyl-D-glutamate-2,6-diaminopimelate ligase activity"/>
    <property type="evidence" value="ECO:0007669"/>
    <property type="project" value="UniProtKB-UniRule"/>
</dbReference>
<evidence type="ECO:0000256" key="5">
    <source>
        <dbReference type="ARBA" id="ARBA00023306"/>
    </source>
</evidence>
<comment type="PTM">
    <text evidence="7">Carboxylation is probably crucial for Mg(2+) binding and, consequently, for the gamma-phosphate positioning of ATP.</text>
</comment>
<keyword evidence="3 7" id="KW-0133">Cell shape</keyword>
<evidence type="ECO:0000256" key="1">
    <source>
        <dbReference type="ARBA" id="ARBA00005898"/>
    </source>
</evidence>
<proteinExistence type="inferred from homology"/>
<accession>A0A1W6P0F1</accession>
<dbReference type="NCBIfam" id="NF001124">
    <property type="entry name" value="PRK00139.1-2"/>
    <property type="match status" value="1"/>
</dbReference>
<keyword evidence="7" id="KW-0067">ATP-binding</keyword>
<feature type="binding site" evidence="7">
    <location>
        <position position="471"/>
    </location>
    <ligand>
        <name>meso-2,6-diaminopimelate</name>
        <dbReference type="ChEBI" id="CHEBI:57791"/>
    </ligand>
</feature>
<feature type="binding site" evidence="7">
    <location>
        <position position="475"/>
    </location>
    <ligand>
        <name>meso-2,6-diaminopimelate</name>
        <dbReference type="ChEBI" id="CHEBI:57791"/>
    </ligand>
</feature>
<evidence type="ECO:0000256" key="6">
    <source>
        <dbReference type="ARBA" id="ARBA00023316"/>
    </source>
</evidence>
<evidence type="ECO:0000313" key="13">
    <source>
        <dbReference type="Proteomes" id="UP000242447"/>
    </source>
</evidence>
<feature type="binding site" evidence="7">
    <location>
        <position position="393"/>
    </location>
    <ligand>
        <name>meso-2,6-diaminopimelate</name>
        <dbReference type="ChEBI" id="CHEBI:57791"/>
    </ligand>
</feature>
<dbReference type="NCBIfam" id="TIGR01085">
    <property type="entry name" value="murE"/>
    <property type="match status" value="1"/>
</dbReference>
<evidence type="ECO:0000256" key="8">
    <source>
        <dbReference type="RuleBase" id="RU004135"/>
    </source>
</evidence>
<comment type="cofactor">
    <cofactor evidence="7">
        <name>Mg(2+)</name>
        <dbReference type="ChEBI" id="CHEBI:18420"/>
    </cofactor>
</comment>
<evidence type="ECO:0000256" key="2">
    <source>
        <dbReference type="ARBA" id="ARBA00022618"/>
    </source>
</evidence>
<dbReference type="InterPro" id="IPR004101">
    <property type="entry name" value="Mur_ligase_C"/>
</dbReference>
<dbReference type="HAMAP" id="MF_00208">
    <property type="entry name" value="MurE"/>
    <property type="match status" value="1"/>
</dbReference>
<dbReference type="InterPro" id="IPR000713">
    <property type="entry name" value="Mur_ligase_N"/>
</dbReference>
<dbReference type="Proteomes" id="UP000242447">
    <property type="component" value="Chromosome"/>
</dbReference>
<feature type="binding site" evidence="7">
    <location>
        <begin position="120"/>
        <end position="126"/>
    </location>
    <ligand>
        <name>ATP</name>
        <dbReference type="ChEBI" id="CHEBI:30616"/>
    </ligand>
</feature>
<dbReference type="SUPFAM" id="SSF63418">
    <property type="entry name" value="MurE/MurF N-terminal domain"/>
    <property type="match status" value="1"/>
</dbReference>
<dbReference type="GO" id="GO:0005737">
    <property type="term" value="C:cytoplasm"/>
    <property type="evidence" value="ECO:0007669"/>
    <property type="project" value="UniProtKB-SubCell"/>
</dbReference>
<comment type="function">
    <text evidence="7">Catalyzes the addition of meso-diaminopimelic acid to the nucleotide precursor UDP-N-acetylmuramoyl-L-alanyl-D-glutamate (UMAG) in the biosynthesis of bacterial cell-wall peptidoglycan.</text>
</comment>
<dbReference type="Pfam" id="PF08245">
    <property type="entry name" value="Mur_ligase_M"/>
    <property type="match status" value="1"/>
</dbReference>
<keyword evidence="13" id="KW-1185">Reference proteome</keyword>
<dbReference type="UniPathway" id="UPA00219"/>
<feature type="binding site" evidence="7">
    <location>
        <begin position="161"/>
        <end position="162"/>
    </location>
    <ligand>
        <name>UDP-N-acetyl-alpha-D-muramoyl-L-alanyl-D-glutamate</name>
        <dbReference type="ChEBI" id="CHEBI:83900"/>
    </ligand>
</feature>
<evidence type="ECO:0000256" key="4">
    <source>
        <dbReference type="ARBA" id="ARBA00022984"/>
    </source>
</evidence>
<keyword evidence="7" id="KW-0460">Magnesium</keyword>
<evidence type="ECO:0000256" key="3">
    <source>
        <dbReference type="ARBA" id="ARBA00022960"/>
    </source>
</evidence>
<evidence type="ECO:0000259" key="9">
    <source>
        <dbReference type="Pfam" id="PF01225"/>
    </source>
</evidence>
<comment type="catalytic activity">
    <reaction evidence="7">
        <text>UDP-N-acetyl-alpha-D-muramoyl-L-alanyl-D-glutamate + meso-2,6-diaminopimelate + ATP = UDP-N-acetyl-alpha-D-muramoyl-L-alanyl-gamma-D-glutamyl-meso-2,6-diaminopimelate + ADP + phosphate + H(+)</text>
        <dbReference type="Rhea" id="RHEA:23676"/>
        <dbReference type="ChEBI" id="CHEBI:15378"/>
        <dbReference type="ChEBI" id="CHEBI:30616"/>
        <dbReference type="ChEBI" id="CHEBI:43474"/>
        <dbReference type="ChEBI" id="CHEBI:57791"/>
        <dbReference type="ChEBI" id="CHEBI:83900"/>
        <dbReference type="ChEBI" id="CHEBI:83905"/>
        <dbReference type="ChEBI" id="CHEBI:456216"/>
        <dbReference type="EC" id="6.3.2.13"/>
    </reaction>
</comment>
<dbReference type="STRING" id="92947.BVG79_01580"/>
<dbReference type="Gene3D" id="3.40.1190.10">
    <property type="entry name" value="Mur-like, catalytic domain"/>
    <property type="match status" value="1"/>
</dbReference>
<feature type="modified residue" description="N6-carboxylysine" evidence="7">
    <location>
        <position position="228"/>
    </location>
</feature>